<evidence type="ECO:0000256" key="3">
    <source>
        <dbReference type="ARBA" id="ARBA00023125"/>
    </source>
</evidence>
<dbReference type="PANTHER" id="PTHR24326:SF535">
    <property type="entry name" value="HOMEOBOX-LEUCINE ZIPPER PROTEIN"/>
    <property type="match status" value="1"/>
</dbReference>
<name>A0A9D4WS44_PEA</name>
<dbReference type="InterPro" id="IPR045224">
    <property type="entry name" value="HDZip_class_I_plant"/>
</dbReference>
<keyword evidence="4 8" id="KW-0371">Homeobox</keyword>
<comment type="function">
    <text evidence="10">Transcription factor.</text>
</comment>
<dbReference type="PROSITE" id="PS00027">
    <property type="entry name" value="HOMEOBOX_1"/>
    <property type="match status" value="1"/>
</dbReference>
<evidence type="ECO:0000313" key="13">
    <source>
        <dbReference type="EMBL" id="KAI5406842.1"/>
    </source>
</evidence>
<feature type="DNA-binding region" description="Homeobox" evidence="8">
    <location>
        <begin position="110"/>
        <end position="169"/>
    </location>
</feature>
<dbReference type="InterPro" id="IPR000047">
    <property type="entry name" value="HTH_motif"/>
</dbReference>
<comment type="subcellular location">
    <subcellularLocation>
        <location evidence="1 8 9">Nucleus</location>
    </subcellularLocation>
</comment>
<dbReference type="GO" id="GO:0000981">
    <property type="term" value="F:DNA-binding transcription factor activity, RNA polymerase II-specific"/>
    <property type="evidence" value="ECO:0007669"/>
    <property type="project" value="UniProtKB-UniRule"/>
</dbReference>
<evidence type="ECO:0000313" key="14">
    <source>
        <dbReference type="Proteomes" id="UP001058974"/>
    </source>
</evidence>
<dbReference type="PRINTS" id="PR00031">
    <property type="entry name" value="HTHREPRESSR"/>
</dbReference>
<dbReference type="PROSITE" id="PS50071">
    <property type="entry name" value="HOMEOBOX_2"/>
    <property type="match status" value="1"/>
</dbReference>
<evidence type="ECO:0000256" key="11">
    <source>
        <dbReference type="SAM" id="Coils"/>
    </source>
</evidence>
<feature type="non-terminal residue" evidence="13">
    <location>
        <position position="1"/>
    </location>
</feature>
<dbReference type="Gramene" id="Psat05G0320200-T1">
    <property type="protein sequence ID" value="KAI5406842.1"/>
    <property type="gene ID" value="KIW84_053202"/>
</dbReference>
<dbReference type="InterPro" id="IPR017970">
    <property type="entry name" value="Homeobox_CS"/>
</dbReference>
<dbReference type="FunFam" id="1.10.10.60:FF:000144">
    <property type="entry name" value="homeobox-leucine zipper protein ATHB-6-like"/>
    <property type="match status" value="1"/>
</dbReference>
<evidence type="ECO:0000256" key="5">
    <source>
        <dbReference type="ARBA" id="ARBA00023163"/>
    </source>
</evidence>
<dbReference type="InterPro" id="IPR009057">
    <property type="entry name" value="Homeodomain-like_sf"/>
</dbReference>
<reference evidence="13 14" key="1">
    <citation type="journal article" date="2022" name="Nat. Genet.">
        <title>Improved pea reference genome and pan-genome highlight genomic features and evolutionary characteristics.</title>
        <authorList>
            <person name="Yang T."/>
            <person name="Liu R."/>
            <person name="Luo Y."/>
            <person name="Hu S."/>
            <person name="Wang D."/>
            <person name="Wang C."/>
            <person name="Pandey M.K."/>
            <person name="Ge S."/>
            <person name="Xu Q."/>
            <person name="Li N."/>
            <person name="Li G."/>
            <person name="Huang Y."/>
            <person name="Saxena R.K."/>
            <person name="Ji Y."/>
            <person name="Li M."/>
            <person name="Yan X."/>
            <person name="He Y."/>
            <person name="Liu Y."/>
            <person name="Wang X."/>
            <person name="Xiang C."/>
            <person name="Varshney R.K."/>
            <person name="Ding H."/>
            <person name="Gao S."/>
            <person name="Zong X."/>
        </authorList>
    </citation>
    <scope>NUCLEOTIDE SEQUENCE [LARGE SCALE GENOMIC DNA]</scope>
    <source>
        <strain evidence="13 14">cv. Zhongwan 6</strain>
    </source>
</reference>
<comment type="caution">
    <text evidence="13">The sequence shown here is derived from an EMBL/GenBank/DDBJ whole genome shotgun (WGS) entry which is preliminary data.</text>
</comment>
<keyword evidence="3 8" id="KW-0238">DNA-binding</keyword>
<keyword evidence="2 10" id="KW-0805">Transcription regulation</keyword>
<dbReference type="Pfam" id="PF02183">
    <property type="entry name" value="HALZ"/>
    <property type="match status" value="1"/>
</dbReference>
<dbReference type="PANTHER" id="PTHR24326">
    <property type="entry name" value="HOMEOBOX-LEUCINE ZIPPER PROTEIN"/>
    <property type="match status" value="1"/>
</dbReference>
<evidence type="ECO:0000256" key="10">
    <source>
        <dbReference type="RuleBase" id="RU369038"/>
    </source>
</evidence>
<feature type="domain" description="Homeobox" evidence="12">
    <location>
        <begin position="108"/>
        <end position="168"/>
    </location>
</feature>
<keyword evidence="6 8" id="KW-0539">Nucleus</keyword>
<gene>
    <name evidence="13" type="ORF">KIW84_053202</name>
</gene>
<comment type="similarity">
    <text evidence="7 10">Belongs to the HD-ZIP homeobox family. Class I subfamily.</text>
</comment>
<evidence type="ECO:0000256" key="8">
    <source>
        <dbReference type="PROSITE-ProRule" id="PRU00108"/>
    </source>
</evidence>
<evidence type="ECO:0000256" key="6">
    <source>
        <dbReference type="ARBA" id="ARBA00023242"/>
    </source>
</evidence>
<keyword evidence="14" id="KW-1185">Reference proteome</keyword>
<sequence length="284" mass="33552">FSFSICLFDYLIIRYIKSFVCSSHLSYPLSLCNLHSEFTFSYDLLHRKKIENLKVVTKRFNNSESMSSLLSMYQSKGVEERNETRGYSEDFQAMLDRLEQEDSYEDGNLMLEKKRRLGYDQVKALEKSFELDNKLEPERRMKLAEELGLQPRQVSIWFQNRRARSKTKQLERDYGVLKSNFDVLKVEYSNLQQENQKLRELKERMLRVGRNELEIGGAEINSSGVIKEESNVDCSMINLVHYYDDSRGSHESVFQNQFMRIEEQNFFSNGELFSFFSLDQSPTL</sequence>
<dbReference type="SMART" id="SM00389">
    <property type="entry name" value="HOX"/>
    <property type="match status" value="1"/>
</dbReference>
<dbReference type="GO" id="GO:0045893">
    <property type="term" value="P:positive regulation of DNA-templated transcription"/>
    <property type="evidence" value="ECO:0007669"/>
    <property type="project" value="TreeGrafter"/>
</dbReference>
<evidence type="ECO:0000256" key="9">
    <source>
        <dbReference type="RuleBase" id="RU000682"/>
    </source>
</evidence>
<dbReference type="CDD" id="cd00086">
    <property type="entry name" value="homeodomain"/>
    <property type="match status" value="1"/>
</dbReference>
<keyword evidence="5 10" id="KW-0804">Transcription</keyword>
<dbReference type="InterPro" id="IPR001356">
    <property type="entry name" value="HD"/>
</dbReference>
<protein>
    <recommendedName>
        <fullName evidence="10">Homeobox-leucine zipper protein</fullName>
    </recommendedName>
    <alternativeName>
        <fullName evidence="10">HD-ZIP protein</fullName>
    </alternativeName>
    <alternativeName>
        <fullName evidence="10">Homeodomain transcription factor</fullName>
    </alternativeName>
</protein>
<accession>A0A9D4WS44</accession>
<feature type="coiled-coil region" evidence="11">
    <location>
        <begin position="181"/>
        <end position="211"/>
    </location>
</feature>
<dbReference type="SUPFAM" id="SSF46689">
    <property type="entry name" value="Homeodomain-like"/>
    <property type="match status" value="1"/>
</dbReference>
<proteinExistence type="inferred from homology"/>
<dbReference type="GO" id="GO:0005634">
    <property type="term" value="C:nucleus"/>
    <property type="evidence" value="ECO:0007669"/>
    <property type="project" value="UniProtKB-SubCell"/>
</dbReference>
<dbReference type="AlphaFoldDB" id="A0A9D4WS44"/>
<dbReference type="EMBL" id="JAMSHJ010000005">
    <property type="protein sequence ID" value="KAI5406842.1"/>
    <property type="molecule type" value="Genomic_DNA"/>
</dbReference>
<keyword evidence="11" id="KW-0175">Coiled coil</keyword>
<dbReference type="InterPro" id="IPR003106">
    <property type="entry name" value="Leu_zip_homeo"/>
</dbReference>
<evidence type="ECO:0000256" key="4">
    <source>
        <dbReference type="ARBA" id="ARBA00023155"/>
    </source>
</evidence>
<dbReference type="GO" id="GO:0000976">
    <property type="term" value="F:transcription cis-regulatory region binding"/>
    <property type="evidence" value="ECO:0007669"/>
    <property type="project" value="UniProtKB-ARBA"/>
</dbReference>
<dbReference type="Pfam" id="PF00046">
    <property type="entry name" value="Homeodomain"/>
    <property type="match status" value="1"/>
</dbReference>
<evidence type="ECO:0000256" key="1">
    <source>
        <dbReference type="ARBA" id="ARBA00004123"/>
    </source>
</evidence>
<dbReference type="Proteomes" id="UP001058974">
    <property type="component" value="Chromosome 5"/>
</dbReference>
<evidence type="ECO:0000259" key="12">
    <source>
        <dbReference type="PROSITE" id="PS50071"/>
    </source>
</evidence>
<organism evidence="13 14">
    <name type="scientific">Pisum sativum</name>
    <name type="common">Garden pea</name>
    <name type="synonym">Lathyrus oleraceus</name>
    <dbReference type="NCBI Taxonomy" id="3888"/>
    <lineage>
        <taxon>Eukaryota</taxon>
        <taxon>Viridiplantae</taxon>
        <taxon>Streptophyta</taxon>
        <taxon>Embryophyta</taxon>
        <taxon>Tracheophyta</taxon>
        <taxon>Spermatophyta</taxon>
        <taxon>Magnoliopsida</taxon>
        <taxon>eudicotyledons</taxon>
        <taxon>Gunneridae</taxon>
        <taxon>Pentapetalae</taxon>
        <taxon>rosids</taxon>
        <taxon>fabids</taxon>
        <taxon>Fabales</taxon>
        <taxon>Fabaceae</taxon>
        <taxon>Papilionoideae</taxon>
        <taxon>50 kb inversion clade</taxon>
        <taxon>NPAAA clade</taxon>
        <taxon>Hologalegina</taxon>
        <taxon>IRL clade</taxon>
        <taxon>Fabeae</taxon>
        <taxon>Lathyrus</taxon>
    </lineage>
</organism>
<dbReference type="Gene3D" id="1.10.10.60">
    <property type="entry name" value="Homeodomain-like"/>
    <property type="match status" value="1"/>
</dbReference>
<evidence type="ECO:0000256" key="2">
    <source>
        <dbReference type="ARBA" id="ARBA00023015"/>
    </source>
</evidence>
<evidence type="ECO:0000256" key="7">
    <source>
        <dbReference type="ARBA" id="ARBA00025748"/>
    </source>
</evidence>